<proteinExistence type="predicted"/>
<evidence type="ECO:0000313" key="2">
    <source>
        <dbReference type="EMBL" id="KAF5675680.1"/>
    </source>
</evidence>
<dbReference type="Proteomes" id="UP000572754">
    <property type="component" value="Unassembled WGS sequence"/>
</dbReference>
<organism evidence="2 3">
    <name type="scientific">Fusarium circinatum</name>
    <name type="common">Pitch canker fungus</name>
    <name type="synonym">Gibberella circinata</name>
    <dbReference type="NCBI Taxonomy" id="48490"/>
    <lineage>
        <taxon>Eukaryota</taxon>
        <taxon>Fungi</taxon>
        <taxon>Dikarya</taxon>
        <taxon>Ascomycota</taxon>
        <taxon>Pezizomycotina</taxon>
        <taxon>Sordariomycetes</taxon>
        <taxon>Hypocreomycetidae</taxon>
        <taxon>Hypocreales</taxon>
        <taxon>Nectriaceae</taxon>
        <taxon>Fusarium</taxon>
        <taxon>Fusarium fujikuroi species complex</taxon>
    </lineage>
</organism>
<feature type="region of interest" description="Disordered" evidence="1">
    <location>
        <begin position="188"/>
        <end position="224"/>
    </location>
</feature>
<evidence type="ECO:0000313" key="3">
    <source>
        <dbReference type="Proteomes" id="UP000572754"/>
    </source>
</evidence>
<name>A0A8H5WYH0_FUSCI</name>
<keyword evidence="3" id="KW-1185">Reference proteome</keyword>
<feature type="compositionally biased region" description="Polar residues" evidence="1">
    <location>
        <begin position="56"/>
        <end position="101"/>
    </location>
</feature>
<comment type="caution">
    <text evidence="2">The sequence shown here is derived from an EMBL/GenBank/DDBJ whole genome shotgun (WGS) entry which is preliminary data.</text>
</comment>
<dbReference type="AlphaFoldDB" id="A0A8H5WYH0"/>
<feature type="compositionally biased region" description="Basic and acidic residues" evidence="1">
    <location>
        <begin position="44"/>
        <end position="55"/>
    </location>
</feature>
<evidence type="ECO:0000256" key="1">
    <source>
        <dbReference type="SAM" id="MobiDB-lite"/>
    </source>
</evidence>
<gene>
    <name evidence="2" type="ORF">FCIRC_7295</name>
</gene>
<sequence length="239" mass="26346">MGTKTSTDGVEKYCPEKESEEVYPANWDSLIQSLSSALVYRRRAMERSDKGKATTDEQTAAQVPQNSQPRHPSPSTRQLTPPESACATDTSIPPKTPQPQQSNAMAYLAAAAFSEGFVIAPKPLQLRSQTQAWFDLIDDEKHTQQGPTTWMIRGAPMKDEEWSRLNKMALAEDSALLDLGKSINEDIGDPGHQRRHPLLSNGTQHTKSGDKRQNVPIGNNASRNGSAITYSHAVNYLDD</sequence>
<feature type="region of interest" description="Disordered" evidence="1">
    <location>
        <begin position="1"/>
        <end position="21"/>
    </location>
</feature>
<dbReference type="EMBL" id="JAAQPE010000241">
    <property type="protein sequence ID" value="KAF5675680.1"/>
    <property type="molecule type" value="Genomic_DNA"/>
</dbReference>
<feature type="region of interest" description="Disordered" evidence="1">
    <location>
        <begin position="44"/>
        <end position="101"/>
    </location>
</feature>
<reference evidence="2 3" key="2">
    <citation type="submission" date="2020-05" db="EMBL/GenBank/DDBJ databases">
        <title>Identification and distribution of gene clusters putatively required for synthesis of sphingolipid metabolism inhibitors in phylogenetically diverse species of the filamentous fungus Fusarium.</title>
        <authorList>
            <person name="Kim H.-S."/>
            <person name="Busman M."/>
            <person name="Brown D.W."/>
            <person name="Divon H."/>
            <person name="Uhlig S."/>
            <person name="Proctor R.H."/>
        </authorList>
    </citation>
    <scope>NUCLEOTIDE SEQUENCE [LARGE SCALE GENOMIC DNA]</scope>
    <source>
        <strain evidence="2 3">NRRL 25331</strain>
    </source>
</reference>
<protein>
    <submittedName>
        <fullName evidence="2">Uncharacterized protein</fullName>
    </submittedName>
</protein>
<reference evidence="3" key="1">
    <citation type="journal article" date="2020" name="BMC Genomics">
        <title>Correction to: Identification and distribution of gene clusters required for synthesis of sphingolipid metabolism inhibitors in diverse species of the filamentous fungus Fusarium.</title>
        <authorList>
            <person name="Kim H.S."/>
            <person name="Lohmar J.M."/>
            <person name="Busman M."/>
            <person name="Brown D.W."/>
            <person name="Naumann T.A."/>
            <person name="Divon H.H."/>
            <person name="Lysoe E."/>
            <person name="Uhlig S."/>
            <person name="Proctor R.H."/>
        </authorList>
    </citation>
    <scope>NUCLEOTIDE SEQUENCE [LARGE SCALE GENOMIC DNA]</scope>
    <source>
        <strain evidence="3">NRRL 25331</strain>
    </source>
</reference>
<accession>A0A8H5WYH0</accession>